<organism evidence="1">
    <name type="scientific">Anguilla anguilla</name>
    <name type="common">European freshwater eel</name>
    <name type="synonym">Muraena anguilla</name>
    <dbReference type="NCBI Taxonomy" id="7936"/>
    <lineage>
        <taxon>Eukaryota</taxon>
        <taxon>Metazoa</taxon>
        <taxon>Chordata</taxon>
        <taxon>Craniata</taxon>
        <taxon>Vertebrata</taxon>
        <taxon>Euteleostomi</taxon>
        <taxon>Actinopterygii</taxon>
        <taxon>Neopterygii</taxon>
        <taxon>Teleostei</taxon>
        <taxon>Anguilliformes</taxon>
        <taxon>Anguillidae</taxon>
        <taxon>Anguilla</taxon>
    </lineage>
</organism>
<proteinExistence type="predicted"/>
<sequence length="61" mass="7455">MCVFQPNRPHYPETTATRSTGQRKRKFRFLYDLGNGIIQLKLFFFFKFSQIEQITFKKYLQ</sequence>
<dbReference type="AlphaFoldDB" id="A0A0E9X027"/>
<dbReference type="EMBL" id="GBXM01012480">
    <property type="protein sequence ID" value="JAH96097.1"/>
    <property type="molecule type" value="Transcribed_RNA"/>
</dbReference>
<reference evidence="1" key="1">
    <citation type="submission" date="2014-11" db="EMBL/GenBank/DDBJ databases">
        <authorList>
            <person name="Amaro Gonzalez C."/>
        </authorList>
    </citation>
    <scope>NUCLEOTIDE SEQUENCE</scope>
</reference>
<protein>
    <submittedName>
        <fullName evidence="1">Uncharacterized protein</fullName>
    </submittedName>
</protein>
<name>A0A0E9X027_ANGAN</name>
<evidence type="ECO:0000313" key="1">
    <source>
        <dbReference type="EMBL" id="JAH96097.1"/>
    </source>
</evidence>
<accession>A0A0E9X027</accession>
<reference evidence="1" key="2">
    <citation type="journal article" date="2015" name="Fish Shellfish Immunol.">
        <title>Early steps in the European eel (Anguilla anguilla)-Vibrio vulnificus interaction in the gills: Role of the RtxA13 toxin.</title>
        <authorList>
            <person name="Callol A."/>
            <person name="Pajuelo D."/>
            <person name="Ebbesson L."/>
            <person name="Teles M."/>
            <person name="MacKenzie S."/>
            <person name="Amaro C."/>
        </authorList>
    </citation>
    <scope>NUCLEOTIDE SEQUENCE</scope>
</reference>